<accession>A0ABV5WET3</accession>
<reference evidence="1 2" key="1">
    <citation type="submission" date="2024-09" db="EMBL/GenBank/DDBJ databases">
        <authorList>
            <person name="Sun Q."/>
            <person name="Mori K."/>
        </authorList>
    </citation>
    <scope>NUCLEOTIDE SEQUENCE [LARGE SCALE GENOMIC DNA]</scope>
    <source>
        <strain evidence="1 2">JCM 11201</strain>
    </source>
</reference>
<evidence type="ECO:0000313" key="1">
    <source>
        <dbReference type="EMBL" id="MFB9758887.1"/>
    </source>
</evidence>
<comment type="caution">
    <text evidence="1">The sequence shown here is derived from an EMBL/GenBank/DDBJ whole genome shotgun (WGS) entry which is preliminary data.</text>
</comment>
<dbReference type="RefSeq" id="WP_379949176.1">
    <property type="nucleotide sequence ID" value="NZ_JAPCYI010000001.1"/>
</dbReference>
<organism evidence="1 2">
    <name type="scientific">Ectobacillus funiculus</name>
    <dbReference type="NCBI Taxonomy" id="137993"/>
    <lineage>
        <taxon>Bacteria</taxon>
        <taxon>Bacillati</taxon>
        <taxon>Bacillota</taxon>
        <taxon>Bacilli</taxon>
        <taxon>Bacillales</taxon>
        <taxon>Bacillaceae</taxon>
        <taxon>Ectobacillus</taxon>
    </lineage>
</organism>
<dbReference type="Proteomes" id="UP001589609">
    <property type="component" value="Unassembled WGS sequence"/>
</dbReference>
<keyword evidence="2" id="KW-1185">Reference proteome</keyword>
<evidence type="ECO:0000313" key="2">
    <source>
        <dbReference type="Proteomes" id="UP001589609"/>
    </source>
</evidence>
<name>A0ABV5WET3_9BACI</name>
<protein>
    <submittedName>
        <fullName evidence="1">Uncharacterized protein</fullName>
    </submittedName>
</protein>
<gene>
    <name evidence="1" type="ORF">ACFFMS_10405</name>
</gene>
<dbReference type="EMBL" id="JBHMAF010000046">
    <property type="protein sequence ID" value="MFB9758887.1"/>
    <property type="molecule type" value="Genomic_DNA"/>
</dbReference>
<sequence>MDEIGWAIQDIKEYDHLKLQWIRGKGYHIYDTNQFPDMPLLQFREGRWAAIVAFDRVVLEYLKRKYKE</sequence>
<proteinExistence type="predicted"/>